<accession>A0A7V7KTA1</accession>
<sequence length="87" mass="10054">MTLPSERSRSVKQTGEFLQELVRNPCMPEEIKREAKRLLRHYPSAEDVLRVGQLEDYLFSEQHDDKARDLFMAIYHPRFGSGGDSGS</sequence>
<dbReference type="RefSeq" id="WP_096346831.1">
    <property type="nucleotide sequence ID" value="NZ_QOVF01000007.1"/>
</dbReference>
<organism evidence="1 2">
    <name type="scientific">Halopseudomonas laoshanensis</name>
    <dbReference type="NCBI Taxonomy" id="2268758"/>
    <lineage>
        <taxon>Bacteria</taxon>
        <taxon>Pseudomonadati</taxon>
        <taxon>Pseudomonadota</taxon>
        <taxon>Gammaproteobacteria</taxon>
        <taxon>Pseudomonadales</taxon>
        <taxon>Pseudomonadaceae</taxon>
        <taxon>Halopseudomonas</taxon>
    </lineage>
</organism>
<reference evidence="1 2" key="1">
    <citation type="submission" date="2018-07" db="EMBL/GenBank/DDBJ databases">
        <title>Pseudomonas laoshanensis sp. nov., isolated from soil.</title>
        <authorList>
            <person name="Sun J."/>
            <person name="Yu L."/>
            <person name="Wang M."/>
            <person name="Zhang C."/>
        </authorList>
    </citation>
    <scope>NUCLEOTIDE SEQUENCE [LARGE SCALE GENOMIC DNA]</scope>
    <source>
        <strain evidence="1 2">Y22</strain>
    </source>
</reference>
<proteinExistence type="predicted"/>
<keyword evidence="2" id="KW-1185">Reference proteome</keyword>
<dbReference type="OrthoDB" id="5956333at2"/>
<evidence type="ECO:0000313" key="2">
    <source>
        <dbReference type="Proteomes" id="UP000463138"/>
    </source>
</evidence>
<dbReference type="Proteomes" id="UP000463138">
    <property type="component" value="Unassembled WGS sequence"/>
</dbReference>
<evidence type="ECO:0000313" key="1">
    <source>
        <dbReference type="EMBL" id="KAA0691790.1"/>
    </source>
</evidence>
<name>A0A7V7KTA1_9GAMM</name>
<dbReference type="AlphaFoldDB" id="A0A7V7KTA1"/>
<dbReference type="InterPro" id="IPR049723">
    <property type="entry name" value="BPSL0761-like"/>
</dbReference>
<dbReference type="EMBL" id="QOVF01000007">
    <property type="protein sequence ID" value="KAA0691790.1"/>
    <property type="molecule type" value="Genomic_DNA"/>
</dbReference>
<protein>
    <submittedName>
        <fullName evidence="1">Uncharacterized protein</fullName>
    </submittedName>
</protein>
<dbReference type="NCBIfam" id="NF041728">
    <property type="entry name" value="BPSL0761_fam"/>
    <property type="match status" value="1"/>
</dbReference>
<gene>
    <name evidence="1" type="ORF">DT594_16250</name>
</gene>
<comment type="caution">
    <text evidence="1">The sequence shown here is derived from an EMBL/GenBank/DDBJ whole genome shotgun (WGS) entry which is preliminary data.</text>
</comment>